<evidence type="ECO:0000259" key="3">
    <source>
        <dbReference type="PROSITE" id="PS51253"/>
    </source>
</evidence>
<feature type="region of interest" description="Disordered" evidence="2">
    <location>
        <begin position="142"/>
        <end position="184"/>
    </location>
</feature>
<dbReference type="PROSITE" id="PS51253">
    <property type="entry name" value="HTH_CENPB"/>
    <property type="match status" value="1"/>
</dbReference>
<dbReference type="Pfam" id="PF13847">
    <property type="entry name" value="Methyltransf_31"/>
    <property type="match status" value="1"/>
</dbReference>
<dbReference type="Proteomes" id="UP000028582">
    <property type="component" value="Unassembled WGS sequence"/>
</dbReference>
<dbReference type="InterPro" id="IPR025714">
    <property type="entry name" value="Methyltranfer_dom"/>
</dbReference>
<feature type="compositionally biased region" description="Polar residues" evidence="2">
    <location>
        <begin position="146"/>
        <end position="169"/>
    </location>
</feature>
<sequence length="723" mass="78233">MEDTTTKDFQDDPLTAPSSDADALASPQPGTKRKKVSRTALTLREKAIVKSFCEQKVTDCKARGELVPSQEVLRREVAAQYGWSCGRSTLSKIISMDWKLLRGRHEGGEAPRNPNMKRRRRPLFPAFEGDLVKFITAHIGEDDSNNDTTGVTEQSQSAEIASDGNTASVSEDKGTQSIEDAGNRRRPLTEALILEEAQRLKQVHGVSDEMLVLSVGWLARFKHRHCIRLRKPAVGTNKCTIPLHQQVGSAEAISIGTWNTGLMSSSLSQAQESIEQSVPHPHTADSGVIDNESLLPSSIQHGDNLELTSGSGNLVAQTRAALCSSQWYQGEQTNRSSTVALLEQLPQSVRELSCSCQRYDDLIGGISGLRVAVVGFGSIVEAFLLAKAVGASGSVVCVEASASNIYAAERIAESFCLHTLGLPAVNLKFIMGEYSGLPRSSSAESNELKNLQGQFDLVICNCSVQSLEFPASKNAILALAYSLLKVGGELRVTDLVCSRRLSSSECEEARLVMVEDESGSSKQLQQKLLVGAPYVGDLKRLFRALGTDAEVRIESCSEADAAAIDSAVASLLPPLATASDVRFRRVTFHAFRIHDVEEPREDYGQAAIFNGGDADDKSVVGGAVLHSFRLDDEWSFDRGIRAPVDGNTAQILQTAWIKRYFSVSGDRSRHRGPFGRAQIYAFTSMAPSDPDSTLESSGDTTVADESQVVIASPSTEPLEIANI</sequence>
<gene>
    <name evidence="4" type="ORF">F444_04220</name>
</gene>
<dbReference type="GO" id="GO:0003677">
    <property type="term" value="F:DNA binding"/>
    <property type="evidence" value="ECO:0007669"/>
    <property type="project" value="UniProtKB-KW"/>
</dbReference>
<evidence type="ECO:0000256" key="1">
    <source>
        <dbReference type="ARBA" id="ARBA00023125"/>
    </source>
</evidence>
<dbReference type="InterPro" id="IPR006600">
    <property type="entry name" value="HTH_CenpB_DNA-bd_dom"/>
</dbReference>
<dbReference type="EMBL" id="ANJA01000856">
    <property type="protein sequence ID" value="ETO81473.1"/>
    <property type="molecule type" value="Genomic_DNA"/>
</dbReference>
<evidence type="ECO:0000313" key="4">
    <source>
        <dbReference type="EMBL" id="ETO81473.1"/>
    </source>
</evidence>
<dbReference type="AlphaFoldDB" id="A0A081ARG2"/>
<feature type="compositionally biased region" description="Basic and acidic residues" evidence="2">
    <location>
        <begin position="1"/>
        <end position="10"/>
    </location>
</feature>
<comment type="caution">
    <text evidence="4">The sequence shown here is derived from an EMBL/GenBank/DDBJ whole genome shotgun (WGS) entry which is preliminary data.</text>
</comment>
<dbReference type="Gene3D" id="1.10.10.60">
    <property type="entry name" value="Homeodomain-like"/>
    <property type="match status" value="1"/>
</dbReference>
<keyword evidence="1" id="KW-0238">DNA-binding</keyword>
<feature type="region of interest" description="Disordered" evidence="2">
    <location>
        <begin position="1"/>
        <end position="38"/>
    </location>
</feature>
<dbReference type="InterPro" id="IPR009057">
    <property type="entry name" value="Homeodomain-like_sf"/>
</dbReference>
<reference evidence="4 5" key="1">
    <citation type="submission" date="2013-11" db="EMBL/GenBank/DDBJ databases">
        <title>The Genome Sequence of Phytophthora parasitica P1976.</title>
        <authorList>
            <consortium name="The Broad Institute Genomics Platform"/>
            <person name="Russ C."/>
            <person name="Tyler B."/>
            <person name="Panabieres F."/>
            <person name="Shan W."/>
            <person name="Tripathy S."/>
            <person name="Grunwald N."/>
            <person name="Machado M."/>
            <person name="Johnson C.S."/>
            <person name="Walker B."/>
            <person name="Young S."/>
            <person name="Zeng Q."/>
            <person name="Gargeya S."/>
            <person name="Fitzgerald M."/>
            <person name="Haas B."/>
            <person name="Abouelleil A."/>
            <person name="Allen A.W."/>
            <person name="Alvarado L."/>
            <person name="Arachchi H.M."/>
            <person name="Berlin A.M."/>
            <person name="Chapman S.B."/>
            <person name="Gainer-Dewar J."/>
            <person name="Goldberg J."/>
            <person name="Griggs A."/>
            <person name="Gujja S."/>
            <person name="Hansen M."/>
            <person name="Howarth C."/>
            <person name="Imamovic A."/>
            <person name="Ireland A."/>
            <person name="Larimer J."/>
            <person name="McCowan C."/>
            <person name="Murphy C."/>
            <person name="Pearson M."/>
            <person name="Poon T.W."/>
            <person name="Priest M."/>
            <person name="Roberts A."/>
            <person name="Saif S."/>
            <person name="Shea T."/>
            <person name="Sisk P."/>
            <person name="Sykes S."/>
            <person name="Wortman J."/>
            <person name="Nusbaum C."/>
            <person name="Birren B."/>
        </authorList>
    </citation>
    <scope>NUCLEOTIDE SEQUENCE [LARGE SCALE GENOMIC DNA]</scope>
    <source>
        <strain evidence="4 5">P1976</strain>
    </source>
</reference>
<protein>
    <recommendedName>
        <fullName evidence="3">HTH CENPB-type domain-containing protein</fullName>
    </recommendedName>
</protein>
<evidence type="ECO:0000313" key="5">
    <source>
        <dbReference type="Proteomes" id="UP000028582"/>
    </source>
</evidence>
<dbReference type="InterPro" id="IPR029063">
    <property type="entry name" value="SAM-dependent_MTases_sf"/>
</dbReference>
<proteinExistence type="predicted"/>
<name>A0A081ARG2_PHYNI</name>
<organism evidence="4 5">
    <name type="scientific">Phytophthora nicotianae P1976</name>
    <dbReference type="NCBI Taxonomy" id="1317066"/>
    <lineage>
        <taxon>Eukaryota</taxon>
        <taxon>Sar</taxon>
        <taxon>Stramenopiles</taxon>
        <taxon>Oomycota</taxon>
        <taxon>Peronosporomycetes</taxon>
        <taxon>Peronosporales</taxon>
        <taxon>Peronosporaceae</taxon>
        <taxon>Phytophthora</taxon>
    </lineage>
</organism>
<dbReference type="Pfam" id="PF03221">
    <property type="entry name" value="HTH_Tnp_Tc5"/>
    <property type="match status" value="1"/>
</dbReference>
<evidence type="ECO:0000256" key="2">
    <source>
        <dbReference type="SAM" id="MobiDB-lite"/>
    </source>
</evidence>
<dbReference type="CDD" id="cd02440">
    <property type="entry name" value="AdoMet_MTases"/>
    <property type="match status" value="1"/>
</dbReference>
<feature type="compositionally biased region" description="Low complexity" evidence="2">
    <location>
        <begin position="16"/>
        <end position="27"/>
    </location>
</feature>
<dbReference type="OrthoDB" id="167074at2759"/>
<dbReference type="Gene3D" id="3.40.5.100">
    <property type="match status" value="1"/>
</dbReference>
<feature type="domain" description="HTH CENPB-type" evidence="3">
    <location>
        <begin position="158"/>
        <end position="231"/>
    </location>
</feature>
<dbReference type="SUPFAM" id="SSF46689">
    <property type="entry name" value="Homeodomain-like"/>
    <property type="match status" value="1"/>
</dbReference>
<dbReference type="Gene3D" id="3.40.50.150">
    <property type="entry name" value="Vaccinia Virus protein VP39"/>
    <property type="match status" value="1"/>
</dbReference>
<accession>A0A081ARG2</accession>
<dbReference type="SUPFAM" id="SSF53335">
    <property type="entry name" value="S-adenosyl-L-methionine-dependent methyltransferases"/>
    <property type="match status" value="1"/>
</dbReference>